<evidence type="ECO:0000313" key="2">
    <source>
        <dbReference type="Proteomes" id="UP000260812"/>
    </source>
</evidence>
<keyword evidence="2" id="KW-1185">Reference proteome</keyword>
<dbReference type="SUPFAM" id="SSF52540">
    <property type="entry name" value="P-loop containing nucleoside triphosphate hydrolases"/>
    <property type="match status" value="1"/>
</dbReference>
<dbReference type="InterPro" id="IPR027417">
    <property type="entry name" value="P-loop_NTPase"/>
</dbReference>
<organism evidence="1 2">
    <name type="scientific">Eisenbergiella massiliensis</name>
    <dbReference type="NCBI Taxonomy" id="1720294"/>
    <lineage>
        <taxon>Bacteria</taxon>
        <taxon>Bacillati</taxon>
        <taxon>Bacillota</taxon>
        <taxon>Clostridia</taxon>
        <taxon>Lachnospirales</taxon>
        <taxon>Lachnospiraceae</taxon>
        <taxon>Eisenbergiella</taxon>
    </lineage>
</organism>
<gene>
    <name evidence="1" type="ORF">DXC51_10600</name>
</gene>
<reference evidence="1" key="1">
    <citation type="submission" date="2018-08" db="EMBL/GenBank/DDBJ databases">
        <title>A genome reference for cultivated species of the human gut microbiota.</title>
        <authorList>
            <person name="Zou Y."/>
            <person name="Xue W."/>
            <person name="Luo G."/>
        </authorList>
    </citation>
    <scope>NUCLEOTIDE SEQUENCE [LARGE SCALE GENOMIC DNA]</scope>
    <source>
        <strain evidence="1">TF05-5AC</strain>
    </source>
</reference>
<dbReference type="RefSeq" id="WP_117544492.1">
    <property type="nucleotide sequence ID" value="NZ_JBKUNB010000027.1"/>
</dbReference>
<dbReference type="EMBL" id="QVLV01000006">
    <property type="protein sequence ID" value="RGE60983.1"/>
    <property type="molecule type" value="Genomic_DNA"/>
</dbReference>
<dbReference type="Proteomes" id="UP000260812">
    <property type="component" value="Unassembled WGS sequence"/>
</dbReference>
<name>A0A3E3I5R1_9FIRM</name>
<dbReference type="Gene3D" id="3.40.50.300">
    <property type="entry name" value="P-loop containing nucleotide triphosphate hydrolases"/>
    <property type="match status" value="1"/>
</dbReference>
<dbReference type="GeneID" id="97987312"/>
<comment type="caution">
    <text evidence="1">The sequence shown here is derived from an EMBL/GenBank/DDBJ whole genome shotgun (WGS) entry which is preliminary data.</text>
</comment>
<sequence>MQKNKVHKMETGKFSLRKIIDNNLFFLKLIHKASPWFLSSSVVITAVEACVEFVSDTFMLRFALNGINEGRPFRSHRLSTTRHADRIYMFDSGKLVECGTHEELTAAGGRYAYMFRLQAEKYRE</sequence>
<protein>
    <recommendedName>
        <fullName evidence="3">ABC transporter ATP-binding protein</fullName>
    </recommendedName>
</protein>
<evidence type="ECO:0008006" key="3">
    <source>
        <dbReference type="Google" id="ProtNLM"/>
    </source>
</evidence>
<dbReference type="AlphaFoldDB" id="A0A3E3I5R1"/>
<evidence type="ECO:0000313" key="1">
    <source>
        <dbReference type="EMBL" id="RGE60983.1"/>
    </source>
</evidence>
<accession>A0A3E3I5R1</accession>
<proteinExistence type="predicted"/>